<sequence>MMAGTSQDSIQITDDEVFRRKLLMDGDGMGDERRLTLLLRSFFSWCDGKSDSEEQILVGYEGLLSSLDNCELLMSKSHQAQLANKREIENYEKLESQIEKNIAEMQETILKKKEELKRAKKIREQKQKYDALARIITQLPDRKETEEKLKVLNDEIKALDESKTQLESKIETRHKELQVLLSAAATLKEAIKEEDSLSEID</sequence>
<evidence type="ECO:0000313" key="7">
    <source>
        <dbReference type="Proteomes" id="UP001497382"/>
    </source>
</evidence>
<gene>
    <name evidence="6" type="ORF">LARSCL_LOCUS8795</name>
</gene>
<evidence type="ECO:0000256" key="1">
    <source>
        <dbReference type="ARBA" id="ARBA00004123"/>
    </source>
</evidence>
<accession>A0AAV1ZYC4</accession>
<evidence type="ECO:0000256" key="4">
    <source>
        <dbReference type="ARBA" id="ARBA00023242"/>
    </source>
</evidence>
<dbReference type="PANTHER" id="PTHR23405:SF5">
    <property type="entry name" value="THO COMPLEX SUBUNIT 7 HOMOLOG"/>
    <property type="match status" value="1"/>
</dbReference>
<comment type="subcellular location">
    <subcellularLocation>
        <location evidence="1">Nucleus</location>
    </subcellularLocation>
</comment>
<evidence type="ECO:0000313" key="6">
    <source>
        <dbReference type="EMBL" id="CAL1276683.1"/>
    </source>
</evidence>
<dbReference type="AlphaFoldDB" id="A0AAV1ZYC4"/>
<keyword evidence="3 5" id="KW-0175">Coiled coil</keyword>
<comment type="similarity">
    <text evidence="2">Belongs to the THOC7 family.</text>
</comment>
<keyword evidence="4" id="KW-0539">Nucleus</keyword>
<name>A0AAV1ZYC4_9ARAC</name>
<evidence type="ECO:0000256" key="3">
    <source>
        <dbReference type="ARBA" id="ARBA00023054"/>
    </source>
</evidence>
<feature type="coiled-coil region" evidence="5">
    <location>
        <begin position="77"/>
        <end position="169"/>
    </location>
</feature>
<dbReference type="Pfam" id="PF05615">
    <property type="entry name" value="THOC7"/>
    <property type="match status" value="1"/>
</dbReference>
<comment type="caution">
    <text evidence="6">The sequence shown here is derived from an EMBL/GenBank/DDBJ whole genome shotgun (WGS) entry which is preliminary data.</text>
</comment>
<dbReference type="GO" id="GO:0006406">
    <property type="term" value="P:mRNA export from nucleus"/>
    <property type="evidence" value="ECO:0007669"/>
    <property type="project" value="TreeGrafter"/>
</dbReference>
<evidence type="ECO:0000256" key="5">
    <source>
        <dbReference type="SAM" id="Coils"/>
    </source>
</evidence>
<dbReference type="GO" id="GO:0000445">
    <property type="term" value="C:THO complex part of transcription export complex"/>
    <property type="evidence" value="ECO:0007669"/>
    <property type="project" value="InterPro"/>
</dbReference>
<keyword evidence="7" id="KW-1185">Reference proteome</keyword>
<dbReference type="GO" id="GO:0006397">
    <property type="term" value="P:mRNA processing"/>
    <property type="evidence" value="ECO:0007669"/>
    <property type="project" value="InterPro"/>
</dbReference>
<evidence type="ECO:0008006" key="8">
    <source>
        <dbReference type="Google" id="ProtNLM"/>
    </source>
</evidence>
<evidence type="ECO:0000256" key="2">
    <source>
        <dbReference type="ARBA" id="ARBA00006482"/>
    </source>
</evidence>
<dbReference type="EMBL" id="CAXIEN010000096">
    <property type="protein sequence ID" value="CAL1276683.1"/>
    <property type="molecule type" value="Genomic_DNA"/>
</dbReference>
<dbReference type="InterPro" id="IPR008501">
    <property type="entry name" value="THOC7/Mft1"/>
</dbReference>
<organism evidence="6 7">
    <name type="scientific">Larinioides sclopetarius</name>
    <dbReference type="NCBI Taxonomy" id="280406"/>
    <lineage>
        <taxon>Eukaryota</taxon>
        <taxon>Metazoa</taxon>
        <taxon>Ecdysozoa</taxon>
        <taxon>Arthropoda</taxon>
        <taxon>Chelicerata</taxon>
        <taxon>Arachnida</taxon>
        <taxon>Araneae</taxon>
        <taxon>Araneomorphae</taxon>
        <taxon>Entelegynae</taxon>
        <taxon>Araneoidea</taxon>
        <taxon>Araneidae</taxon>
        <taxon>Larinioides</taxon>
    </lineage>
</organism>
<reference evidence="6 7" key="1">
    <citation type="submission" date="2024-04" db="EMBL/GenBank/DDBJ databases">
        <authorList>
            <person name="Rising A."/>
            <person name="Reimegard J."/>
            <person name="Sonavane S."/>
            <person name="Akerstrom W."/>
            <person name="Nylinder S."/>
            <person name="Hedman E."/>
            <person name="Kallberg Y."/>
        </authorList>
    </citation>
    <scope>NUCLEOTIDE SEQUENCE [LARGE SCALE GENOMIC DNA]</scope>
</reference>
<proteinExistence type="inferred from homology"/>
<dbReference type="PANTHER" id="PTHR23405">
    <property type="entry name" value="MAINTENANCE OF KILLER 16 MAK16 PROTEIN-RELATED"/>
    <property type="match status" value="1"/>
</dbReference>
<dbReference type="Proteomes" id="UP001497382">
    <property type="component" value="Unassembled WGS sequence"/>
</dbReference>
<protein>
    <recommendedName>
        <fullName evidence="8">THO complex subunit 7 homolog</fullName>
    </recommendedName>
</protein>